<organism evidence="1 2">
    <name type="scientific">Hyalomma asiaticum</name>
    <name type="common">Tick</name>
    <dbReference type="NCBI Taxonomy" id="266040"/>
    <lineage>
        <taxon>Eukaryota</taxon>
        <taxon>Metazoa</taxon>
        <taxon>Ecdysozoa</taxon>
        <taxon>Arthropoda</taxon>
        <taxon>Chelicerata</taxon>
        <taxon>Arachnida</taxon>
        <taxon>Acari</taxon>
        <taxon>Parasitiformes</taxon>
        <taxon>Ixodida</taxon>
        <taxon>Ixodoidea</taxon>
        <taxon>Ixodidae</taxon>
        <taxon>Hyalomminae</taxon>
        <taxon>Hyalomma</taxon>
    </lineage>
</organism>
<protein>
    <submittedName>
        <fullName evidence="1">Uncharacterized protein</fullName>
    </submittedName>
</protein>
<reference evidence="1" key="1">
    <citation type="submission" date="2020-05" db="EMBL/GenBank/DDBJ databases">
        <title>Large-scale comparative analyses of tick genomes elucidate their genetic diversity and vector capacities.</title>
        <authorList>
            <person name="Jia N."/>
            <person name="Wang J."/>
            <person name="Shi W."/>
            <person name="Du L."/>
            <person name="Sun Y."/>
            <person name="Zhan W."/>
            <person name="Jiang J."/>
            <person name="Wang Q."/>
            <person name="Zhang B."/>
            <person name="Ji P."/>
            <person name="Sakyi L.B."/>
            <person name="Cui X."/>
            <person name="Yuan T."/>
            <person name="Jiang B."/>
            <person name="Yang W."/>
            <person name="Lam T.T.-Y."/>
            <person name="Chang Q."/>
            <person name="Ding S."/>
            <person name="Wang X."/>
            <person name="Zhu J."/>
            <person name="Ruan X."/>
            <person name="Zhao L."/>
            <person name="Wei J."/>
            <person name="Que T."/>
            <person name="Du C."/>
            <person name="Cheng J."/>
            <person name="Dai P."/>
            <person name="Han X."/>
            <person name="Huang E."/>
            <person name="Gao Y."/>
            <person name="Liu J."/>
            <person name="Shao H."/>
            <person name="Ye R."/>
            <person name="Li L."/>
            <person name="Wei W."/>
            <person name="Wang X."/>
            <person name="Wang C."/>
            <person name="Yang T."/>
            <person name="Huo Q."/>
            <person name="Li W."/>
            <person name="Guo W."/>
            <person name="Chen H."/>
            <person name="Zhou L."/>
            <person name="Ni X."/>
            <person name="Tian J."/>
            <person name="Zhou Y."/>
            <person name="Sheng Y."/>
            <person name="Liu T."/>
            <person name="Pan Y."/>
            <person name="Xia L."/>
            <person name="Li J."/>
            <person name="Zhao F."/>
            <person name="Cao W."/>
        </authorList>
    </citation>
    <scope>NUCLEOTIDE SEQUENCE</scope>
    <source>
        <strain evidence="1">Hyas-2018</strain>
    </source>
</reference>
<dbReference type="Proteomes" id="UP000821845">
    <property type="component" value="Chromosome 1"/>
</dbReference>
<sequence length="69" mass="8028">MDEAIGQERVFHGDKTHEERRRLALFKFYRMTPGTFNLLHSMVQEHLTKEKCPSGEPISSGERLALTLR</sequence>
<accession>A0ACB7TFX5</accession>
<dbReference type="EMBL" id="CM023481">
    <property type="protein sequence ID" value="KAH6944944.1"/>
    <property type="molecule type" value="Genomic_DNA"/>
</dbReference>
<comment type="caution">
    <text evidence="1">The sequence shown here is derived from an EMBL/GenBank/DDBJ whole genome shotgun (WGS) entry which is preliminary data.</text>
</comment>
<evidence type="ECO:0000313" key="1">
    <source>
        <dbReference type="EMBL" id="KAH6944944.1"/>
    </source>
</evidence>
<gene>
    <name evidence="1" type="ORF">HPB50_006314</name>
</gene>
<name>A0ACB7TFX5_HYAAI</name>
<proteinExistence type="predicted"/>
<evidence type="ECO:0000313" key="2">
    <source>
        <dbReference type="Proteomes" id="UP000821845"/>
    </source>
</evidence>
<keyword evidence="2" id="KW-1185">Reference proteome</keyword>